<dbReference type="PROSITE" id="PS50865">
    <property type="entry name" value="ZF_MYND_2"/>
    <property type="match status" value="1"/>
</dbReference>
<dbReference type="Gene3D" id="2.170.270.10">
    <property type="entry name" value="SET domain"/>
    <property type="match status" value="1"/>
</dbReference>
<dbReference type="EMBL" id="CAVLEF010000280">
    <property type="protein sequence ID" value="CAK1555865.1"/>
    <property type="molecule type" value="Genomic_DNA"/>
</dbReference>
<accession>A0AAV1K5J7</accession>
<evidence type="ECO:0000259" key="12">
    <source>
        <dbReference type="PROSITE" id="PS50865"/>
    </source>
</evidence>
<dbReference type="InterPro" id="IPR011990">
    <property type="entry name" value="TPR-like_helical_dom_sf"/>
</dbReference>
<evidence type="ECO:0000256" key="8">
    <source>
        <dbReference type="ARBA" id="ARBA00093635"/>
    </source>
</evidence>
<dbReference type="CDD" id="cd10536">
    <property type="entry name" value="SET_SMYD4"/>
    <property type="match status" value="1"/>
</dbReference>
<evidence type="ECO:0000256" key="3">
    <source>
        <dbReference type="ARBA" id="ARBA00022691"/>
    </source>
</evidence>
<evidence type="ECO:0000256" key="10">
    <source>
        <dbReference type="PROSITE-ProRule" id="PRU00134"/>
    </source>
</evidence>
<name>A0AAV1K5J7_9NEOP</name>
<dbReference type="GO" id="GO:0032259">
    <property type="term" value="P:methylation"/>
    <property type="evidence" value="ECO:0007669"/>
    <property type="project" value="UniProtKB-KW"/>
</dbReference>
<keyword evidence="1" id="KW-0489">Methyltransferase</keyword>
<organism evidence="13 14">
    <name type="scientific">Leptosia nina</name>
    <dbReference type="NCBI Taxonomy" id="320188"/>
    <lineage>
        <taxon>Eukaryota</taxon>
        <taxon>Metazoa</taxon>
        <taxon>Ecdysozoa</taxon>
        <taxon>Arthropoda</taxon>
        <taxon>Hexapoda</taxon>
        <taxon>Insecta</taxon>
        <taxon>Pterygota</taxon>
        <taxon>Neoptera</taxon>
        <taxon>Endopterygota</taxon>
        <taxon>Lepidoptera</taxon>
        <taxon>Glossata</taxon>
        <taxon>Ditrysia</taxon>
        <taxon>Papilionoidea</taxon>
        <taxon>Pieridae</taxon>
        <taxon>Pierinae</taxon>
        <taxon>Leptosia</taxon>
    </lineage>
</organism>
<evidence type="ECO:0000313" key="14">
    <source>
        <dbReference type="Proteomes" id="UP001497472"/>
    </source>
</evidence>
<dbReference type="GO" id="GO:0008757">
    <property type="term" value="F:S-adenosylmethionine-dependent methyltransferase activity"/>
    <property type="evidence" value="ECO:0007669"/>
    <property type="project" value="UniProtKB-ARBA"/>
</dbReference>
<evidence type="ECO:0000256" key="6">
    <source>
        <dbReference type="ARBA" id="ARBA00022833"/>
    </source>
</evidence>
<comment type="caution">
    <text evidence="13">The sequence shown here is derived from an EMBL/GenBank/DDBJ whole genome shotgun (WGS) entry which is preliminary data.</text>
</comment>
<keyword evidence="3" id="KW-0949">S-adenosyl-L-methionine</keyword>
<evidence type="ECO:0000256" key="5">
    <source>
        <dbReference type="ARBA" id="ARBA00022771"/>
    </source>
</evidence>
<comment type="function">
    <text evidence="7">Protein-lysine N-methyltransferase. Monomethylates PRMT5, modulating its transcriptional activity. May also act as a histone methyltransferase. Plays a critical role in cardiac development. Acts as a key epigenetic regulator of gene expression during cardiac development via its dual activities as a methyltransferase and negative regulator of HDAC1.</text>
</comment>
<dbReference type="Gene3D" id="1.25.40.10">
    <property type="entry name" value="Tetratricopeptide repeat domain"/>
    <property type="match status" value="1"/>
</dbReference>
<dbReference type="InterPro" id="IPR002893">
    <property type="entry name" value="Znf_MYND"/>
</dbReference>
<dbReference type="Pfam" id="PF00856">
    <property type="entry name" value="SET"/>
    <property type="match status" value="1"/>
</dbReference>
<dbReference type="Pfam" id="PF01753">
    <property type="entry name" value="zf-MYND"/>
    <property type="match status" value="1"/>
</dbReference>
<evidence type="ECO:0000256" key="1">
    <source>
        <dbReference type="ARBA" id="ARBA00022603"/>
    </source>
</evidence>
<dbReference type="GO" id="GO:0008270">
    <property type="term" value="F:zinc ion binding"/>
    <property type="evidence" value="ECO:0007669"/>
    <property type="project" value="UniProtKB-KW"/>
</dbReference>
<sequence>MIIDLVYEGALKKLTELGKIVDVSNELKKKVTNADRVMYVYKIFEEYNFFPSTLEVMKSVDVSGYYRNQGNKCYTKKNFYRALQYYNLSLLHAPFNSENYLLSLSNRSAVFYELQKYDECIQDIDLCSVLQCSEKLREKLGNRKDLCLKFLKNETTKDPDDLEALDILSMKADHDKQYVSASSKLQVVCSKDMGRHVIAKEDINVGEVLADEEPYVSLILQTHLLFACNHCFSRKPNLVPCEHCCFALYCSKQCATNAWNEYHSVECVLLPTLLDMSFTKLELLAFRIVIKARNDHTDWKSFFQTIMDAESKVGTDLHGHVKVGENWIYDSKYYVSIHTLATNIDKRSVSDIFQKAVTAAVLLKFLLDKTTFMDADNDDQKTEVIQCVAGLLLLHIMTSPTNMHGISTNTDLHGDGKYVSKLDIGSAPFAFHSLINHSCAPNVVRFCELDTSKMKLFALRPIKKGMQLFDNYGSHHALEGCRERRASLHFQYKFICTCEACQRDWPTYLTMRPKRISHKIARAKSKYLNADIIEKLQVGDRDTAIKIYNKLCNLCEELESYVPCIELCESQEALKQCLAIFCGSLPHGYNETVDWKVQLNA</sequence>
<evidence type="ECO:0000256" key="2">
    <source>
        <dbReference type="ARBA" id="ARBA00022679"/>
    </source>
</evidence>
<reference evidence="13 14" key="1">
    <citation type="submission" date="2023-11" db="EMBL/GenBank/DDBJ databases">
        <authorList>
            <person name="Okamura Y."/>
        </authorList>
    </citation>
    <scope>NUCLEOTIDE SEQUENCE [LARGE SCALE GENOMIC DNA]</scope>
</reference>
<dbReference type="AlphaFoldDB" id="A0AAV1K5J7"/>
<keyword evidence="2" id="KW-0808">Transferase</keyword>
<dbReference type="GO" id="GO:0005737">
    <property type="term" value="C:cytoplasm"/>
    <property type="evidence" value="ECO:0007669"/>
    <property type="project" value="TreeGrafter"/>
</dbReference>
<evidence type="ECO:0000259" key="11">
    <source>
        <dbReference type="PROSITE" id="PS50280"/>
    </source>
</evidence>
<dbReference type="InterPro" id="IPR046341">
    <property type="entry name" value="SET_dom_sf"/>
</dbReference>
<feature type="domain" description="SET" evidence="11">
    <location>
        <begin position="183"/>
        <end position="473"/>
    </location>
</feature>
<dbReference type="PANTHER" id="PTHR46165">
    <property type="entry name" value="SET AND MYND DOMAIN-CONTAINING PROTEIN 4"/>
    <property type="match status" value="1"/>
</dbReference>
<keyword evidence="5 10" id="KW-0863">Zinc-finger</keyword>
<keyword evidence="14" id="KW-1185">Reference proteome</keyword>
<evidence type="ECO:0000256" key="7">
    <source>
        <dbReference type="ARBA" id="ARBA00093423"/>
    </source>
</evidence>
<evidence type="ECO:0000256" key="4">
    <source>
        <dbReference type="ARBA" id="ARBA00022723"/>
    </source>
</evidence>
<keyword evidence="4" id="KW-0479">Metal-binding</keyword>
<dbReference type="SUPFAM" id="SSF48452">
    <property type="entry name" value="TPR-like"/>
    <property type="match status" value="1"/>
</dbReference>
<dbReference type="SUPFAM" id="SSF144232">
    <property type="entry name" value="HIT/MYND zinc finger-like"/>
    <property type="match status" value="1"/>
</dbReference>
<dbReference type="GO" id="GO:0005634">
    <property type="term" value="C:nucleus"/>
    <property type="evidence" value="ECO:0007669"/>
    <property type="project" value="TreeGrafter"/>
</dbReference>
<dbReference type="InterPro" id="IPR052097">
    <property type="entry name" value="SET-MYND_domain_protein"/>
</dbReference>
<dbReference type="GO" id="GO:0008170">
    <property type="term" value="F:N-methyltransferase activity"/>
    <property type="evidence" value="ECO:0007669"/>
    <property type="project" value="UniProtKB-ARBA"/>
</dbReference>
<dbReference type="InterPro" id="IPR001214">
    <property type="entry name" value="SET_dom"/>
</dbReference>
<evidence type="ECO:0000256" key="9">
    <source>
        <dbReference type="ARBA" id="ARBA00093680"/>
    </source>
</evidence>
<dbReference type="SUPFAM" id="SSF82199">
    <property type="entry name" value="SET domain"/>
    <property type="match status" value="1"/>
</dbReference>
<dbReference type="PANTHER" id="PTHR46165:SF6">
    <property type="entry name" value="SET AND MYND DOMAIN-CONTAINING PROTEIN 4-LIKE PROTEIN"/>
    <property type="match status" value="1"/>
</dbReference>
<dbReference type="GO" id="GO:0042826">
    <property type="term" value="F:histone deacetylase binding"/>
    <property type="evidence" value="ECO:0007669"/>
    <property type="project" value="TreeGrafter"/>
</dbReference>
<gene>
    <name evidence="13" type="ORF">LNINA_LOCUS14651</name>
</gene>
<protein>
    <recommendedName>
        <fullName evidence="8">Protein-lysine N-methyltransferase SMYD4</fullName>
    </recommendedName>
    <alternativeName>
        <fullName evidence="9">SET and MYND domain-containing protein 4</fullName>
    </alternativeName>
</protein>
<proteinExistence type="predicted"/>
<dbReference type="GO" id="GO:0008276">
    <property type="term" value="F:protein methyltransferase activity"/>
    <property type="evidence" value="ECO:0007669"/>
    <property type="project" value="UniProtKB-ARBA"/>
</dbReference>
<evidence type="ECO:0000313" key="13">
    <source>
        <dbReference type="EMBL" id="CAK1555865.1"/>
    </source>
</evidence>
<dbReference type="InterPro" id="IPR044421">
    <property type="entry name" value="SMYD4_SET"/>
</dbReference>
<dbReference type="Proteomes" id="UP001497472">
    <property type="component" value="Unassembled WGS sequence"/>
</dbReference>
<dbReference type="Gene3D" id="6.10.140.2220">
    <property type="match status" value="1"/>
</dbReference>
<dbReference type="PROSITE" id="PS50280">
    <property type="entry name" value="SET"/>
    <property type="match status" value="1"/>
</dbReference>
<feature type="domain" description="MYND-type" evidence="12">
    <location>
        <begin position="228"/>
        <end position="267"/>
    </location>
</feature>
<keyword evidence="6" id="KW-0862">Zinc</keyword>